<keyword evidence="9" id="KW-1185">Reference proteome</keyword>
<organism evidence="8 9">
    <name type="scientific">Nocardia pseudobrasiliensis</name>
    <dbReference type="NCBI Taxonomy" id="45979"/>
    <lineage>
        <taxon>Bacteria</taxon>
        <taxon>Bacillati</taxon>
        <taxon>Actinomycetota</taxon>
        <taxon>Actinomycetes</taxon>
        <taxon>Mycobacteriales</taxon>
        <taxon>Nocardiaceae</taxon>
        <taxon>Nocardia</taxon>
    </lineage>
</organism>
<dbReference type="SUPFAM" id="SSF46894">
    <property type="entry name" value="C-terminal effector domain of the bipartite response regulators"/>
    <property type="match status" value="1"/>
</dbReference>
<keyword evidence="3 8" id="KW-0238">DNA-binding</keyword>
<dbReference type="GO" id="GO:0006355">
    <property type="term" value="P:regulation of DNA-templated transcription"/>
    <property type="evidence" value="ECO:0007669"/>
    <property type="project" value="InterPro"/>
</dbReference>
<evidence type="ECO:0000256" key="3">
    <source>
        <dbReference type="ARBA" id="ARBA00023125"/>
    </source>
</evidence>
<dbReference type="GO" id="GO:0000160">
    <property type="term" value="P:phosphorelay signal transduction system"/>
    <property type="evidence" value="ECO:0007669"/>
    <property type="project" value="InterPro"/>
</dbReference>
<protein>
    <submittedName>
        <fullName evidence="8">DNA-binding NarL/FixJ family response regulator</fullName>
    </submittedName>
</protein>
<evidence type="ECO:0000256" key="2">
    <source>
        <dbReference type="ARBA" id="ARBA00023015"/>
    </source>
</evidence>
<dbReference type="InterPro" id="IPR011006">
    <property type="entry name" value="CheY-like_superfamily"/>
</dbReference>
<dbReference type="InterPro" id="IPR016032">
    <property type="entry name" value="Sig_transdc_resp-reg_C-effctor"/>
</dbReference>
<dbReference type="PROSITE" id="PS50110">
    <property type="entry name" value="RESPONSE_REGULATORY"/>
    <property type="match status" value="1"/>
</dbReference>
<dbReference type="PANTHER" id="PTHR43214:SF24">
    <property type="entry name" value="TRANSCRIPTIONAL REGULATORY PROTEIN NARL-RELATED"/>
    <property type="match status" value="1"/>
</dbReference>
<feature type="domain" description="HTH luxR-type" evidence="6">
    <location>
        <begin position="146"/>
        <end position="211"/>
    </location>
</feature>
<dbReference type="InterPro" id="IPR058245">
    <property type="entry name" value="NreC/VraR/RcsB-like_REC"/>
</dbReference>
<evidence type="ECO:0000313" key="9">
    <source>
        <dbReference type="Proteomes" id="UP000254869"/>
    </source>
</evidence>
<dbReference type="SMART" id="SM00448">
    <property type="entry name" value="REC"/>
    <property type="match status" value="1"/>
</dbReference>
<dbReference type="InterPro" id="IPR000792">
    <property type="entry name" value="Tscrpt_reg_LuxR_C"/>
</dbReference>
<dbReference type="SMART" id="SM00421">
    <property type="entry name" value="HTH_LUXR"/>
    <property type="match status" value="1"/>
</dbReference>
<proteinExistence type="predicted"/>
<name>A0A370IF84_9NOCA</name>
<reference evidence="8 9" key="1">
    <citation type="submission" date="2018-07" db="EMBL/GenBank/DDBJ databases">
        <title>Genomic Encyclopedia of Type Strains, Phase IV (KMG-IV): sequencing the most valuable type-strain genomes for metagenomic binning, comparative biology and taxonomic classification.</title>
        <authorList>
            <person name="Goeker M."/>
        </authorList>
    </citation>
    <scope>NUCLEOTIDE SEQUENCE [LARGE SCALE GENOMIC DNA]</scope>
    <source>
        <strain evidence="8 9">DSM 44290</strain>
    </source>
</reference>
<dbReference type="InterPro" id="IPR001789">
    <property type="entry name" value="Sig_transdc_resp-reg_receiver"/>
</dbReference>
<dbReference type="PROSITE" id="PS00622">
    <property type="entry name" value="HTH_LUXR_1"/>
    <property type="match status" value="1"/>
</dbReference>
<dbReference type="PRINTS" id="PR00038">
    <property type="entry name" value="HTHLUXR"/>
</dbReference>
<evidence type="ECO:0000256" key="4">
    <source>
        <dbReference type="ARBA" id="ARBA00023163"/>
    </source>
</evidence>
<feature type="domain" description="Response regulatory" evidence="7">
    <location>
        <begin position="18"/>
        <end position="128"/>
    </location>
</feature>
<dbReference type="Proteomes" id="UP000254869">
    <property type="component" value="Unassembled WGS sequence"/>
</dbReference>
<keyword evidence="4" id="KW-0804">Transcription</keyword>
<dbReference type="RefSeq" id="WP_067991437.1">
    <property type="nucleotide sequence ID" value="NZ_QQBC01000001.1"/>
</dbReference>
<dbReference type="InterPro" id="IPR039420">
    <property type="entry name" value="WalR-like"/>
</dbReference>
<dbReference type="PANTHER" id="PTHR43214">
    <property type="entry name" value="TWO-COMPONENT RESPONSE REGULATOR"/>
    <property type="match status" value="1"/>
</dbReference>
<evidence type="ECO:0000259" key="7">
    <source>
        <dbReference type="PROSITE" id="PS50110"/>
    </source>
</evidence>
<dbReference type="Pfam" id="PF00072">
    <property type="entry name" value="Response_reg"/>
    <property type="match status" value="1"/>
</dbReference>
<dbReference type="Pfam" id="PF00196">
    <property type="entry name" value="GerE"/>
    <property type="match status" value="1"/>
</dbReference>
<evidence type="ECO:0000256" key="5">
    <source>
        <dbReference type="PROSITE-ProRule" id="PRU00169"/>
    </source>
</evidence>
<dbReference type="CDD" id="cd06170">
    <property type="entry name" value="LuxR_C_like"/>
    <property type="match status" value="1"/>
</dbReference>
<evidence type="ECO:0000256" key="1">
    <source>
        <dbReference type="ARBA" id="ARBA00022553"/>
    </source>
</evidence>
<comment type="caution">
    <text evidence="8">The sequence shown here is derived from an EMBL/GenBank/DDBJ whole genome shotgun (WGS) entry which is preliminary data.</text>
</comment>
<dbReference type="PROSITE" id="PS50043">
    <property type="entry name" value="HTH_LUXR_2"/>
    <property type="match status" value="1"/>
</dbReference>
<evidence type="ECO:0000259" key="6">
    <source>
        <dbReference type="PROSITE" id="PS50043"/>
    </source>
</evidence>
<sequence length="217" mass="22872">MNYGLCADVTHLSEVRTTAILADDNALVRTGLRAVLTDAGITVLAEAATGPDLLREVLRHRPDVLVLGTVSPDTLRDVSQVTPGIAILLVNATEDTQTVRRALRAGVHGYLPASADDIARAVSVVAAGWVIFSRAALSALTGESADSRPFPELTTREFEVLDLVAAGLRNSVVARRLHLAPKTVSNHISNIFAKLGVCDRATAIVRAREAGLGVDPG</sequence>
<comment type="caution">
    <text evidence="5">Lacks conserved residue(s) required for the propagation of feature annotation.</text>
</comment>
<gene>
    <name evidence="8" type="ORF">DFR76_101798</name>
</gene>
<dbReference type="AlphaFoldDB" id="A0A370IF84"/>
<keyword evidence="1" id="KW-0597">Phosphoprotein</keyword>
<evidence type="ECO:0000313" key="8">
    <source>
        <dbReference type="EMBL" id="RDI69260.1"/>
    </source>
</evidence>
<keyword evidence="2" id="KW-0805">Transcription regulation</keyword>
<dbReference type="CDD" id="cd17535">
    <property type="entry name" value="REC_NarL-like"/>
    <property type="match status" value="1"/>
</dbReference>
<dbReference type="SUPFAM" id="SSF52172">
    <property type="entry name" value="CheY-like"/>
    <property type="match status" value="1"/>
</dbReference>
<accession>A0A370IF84</accession>
<dbReference type="GO" id="GO:0003677">
    <property type="term" value="F:DNA binding"/>
    <property type="evidence" value="ECO:0007669"/>
    <property type="project" value="UniProtKB-KW"/>
</dbReference>
<dbReference type="Gene3D" id="3.40.50.2300">
    <property type="match status" value="1"/>
</dbReference>
<dbReference type="EMBL" id="QQBC01000001">
    <property type="protein sequence ID" value="RDI69260.1"/>
    <property type="molecule type" value="Genomic_DNA"/>
</dbReference>
<dbReference type="STRING" id="1210086.GCA_001613105_00652"/>